<dbReference type="SUPFAM" id="SSF55073">
    <property type="entry name" value="Nucleotide cyclase"/>
    <property type="match status" value="1"/>
</dbReference>
<dbReference type="NCBIfam" id="TIGR00254">
    <property type="entry name" value="GGDEF"/>
    <property type="match status" value="1"/>
</dbReference>
<feature type="domain" description="GGDEF" evidence="3">
    <location>
        <begin position="509"/>
        <end position="642"/>
    </location>
</feature>
<dbReference type="PANTHER" id="PTHR45138:SF9">
    <property type="entry name" value="DIGUANYLATE CYCLASE DGCM-RELATED"/>
    <property type="match status" value="1"/>
</dbReference>
<dbReference type="PANTHER" id="PTHR45138">
    <property type="entry name" value="REGULATORY COMPONENTS OF SENSORY TRANSDUCTION SYSTEM"/>
    <property type="match status" value="1"/>
</dbReference>
<dbReference type="AlphaFoldDB" id="A0A9D2NIE1"/>
<dbReference type="InterPro" id="IPR043128">
    <property type="entry name" value="Rev_trsase/Diguanyl_cyclase"/>
</dbReference>
<evidence type="ECO:0000259" key="3">
    <source>
        <dbReference type="PROSITE" id="PS50887"/>
    </source>
</evidence>
<keyword evidence="2" id="KW-0812">Transmembrane</keyword>
<dbReference type="PROSITE" id="PS50887">
    <property type="entry name" value="GGDEF"/>
    <property type="match status" value="1"/>
</dbReference>
<protein>
    <submittedName>
        <fullName evidence="4">GGDEF domain-containing protein</fullName>
    </submittedName>
</protein>
<evidence type="ECO:0000313" key="4">
    <source>
        <dbReference type="EMBL" id="HJC24304.1"/>
    </source>
</evidence>
<dbReference type="InterPro" id="IPR029787">
    <property type="entry name" value="Nucleotide_cyclase"/>
</dbReference>
<dbReference type="SMART" id="SM00267">
    <property type="entry name" value="GGDEF"/>
    <property type="match status" value="1"/>
</dbReference>
<name>A0A9D2NIE1_9FIRM</name>
<comment type="caution">
    <text evidence="4">The sequence shown here is derived from an EMBL/GenBank/DDBJ whole genome shotgun (WGS) entry which is preliminary data.</text>
</comment>
<proteinExistence type="predicted"/>
<keyword evidence="1" id="KW-0175">Coiled coil</keyword>
<dbReference type="GO" id="GO:0052621">
    <property type="term" value="F:diguanylate cyclase activity"/>
    <property type="evidence" value="ECO:0007669"/>
    <property type="project" value="TreeGrafter"/>
</dbReference>
<dbReference type="EMBL" id="DWWS01000040">
    <property type="protein sequence ID" value="HJC24304.1"/>
    <property type="molecule type" value="Genomic_DNA"/>
</dbReference>
<evidence type="ECO:0000256" key="2">
    <source>
        <dbReference type="SAM" id="Phobius"/>
    </source>
</evidence>
<reference evidence="4" key="1">
    <citation type="journal article" date="2021" name="PeerJ">
        <title>Extensive microbial diversity within the chicken gut microbiome revealed by metagenomics and culture.</title>
        <authorList>
            <person name="Gilroy R."/>
            <person name="Ravi A."/>
            <person name="Getino M."/>
            <person name="Pursley I."/>
            <person name="Horton D.L."/>
            <person name="Alikhan N.F."/>
            <person name="Baker D."/>
            <person name="Gharbi K."/>
            <person name="Hall N."/>
            <person name="Watson M."/>
            <person name="Adriaenssens E.M."/>
            <person name="Foster-Nyarko E."/>
            <person name="Jarju S."/>
            <person name="Secka A."/>
            <person name="Antonio M."/>
            <person name="Oren A."/>
            <person name="Chaudhuri R.R."/>
            <person name="La Ragione R."/>
            <person name="Hildebrand F."/>
            <person name="Pallen M.J."/>
        </authorList>
    </citation>
    <scope>NUCLEOTIDE SEQUENCE</scope>
    <source>
        <strain evidence="4">USAMLcec2-132</strain>
    </source>
</reference>
<evidence type="ECO:0000313" key="5">
    <source>
        <dbReference type="Proteomes" id="UP000823891"/>
    </source>
</evidence>
<accession>A0A9D2NIE1</accession>
<dbReference type="Proteomes" id="UP000823891">
    <property type="component" value="Unassembled WGS sequence"/>
</dbReference>
<keyword evidence="2" id="KW-0472">Membrane</keyword>
<dbReference type="InterPro" id="IPR050469">
    <property type="entry name" value="Diguanylate_Cyclase"/>
</dbReference>
<gene>
    <name evidence="4" type="ORF">H9761_11440</name>
</gene>
<feature type="coiled-coil region" evidence="1">
    <location>
        <begin position="339"/>
        <end position="366"/>
    </location>
</feature>
<keyword evidence="2" id="KW-1133">Transmembrane helix</keyword>
<organism evidence="4 5">
    <name type="scientific">Candidatus Eisenbergiella merdavium</name>
    <dbReference type="NCBI Taxonomy" id="2838551"/>
    <lineage>
        <taxon>Bacteria</taxon>
        <taxon>Bacillati</taxon>
        <taxon>Bacillota</taxon>
        <taxon>Clostridia</taxon>
        <taxon>Lachnospirales</taxon>
        <taxon>Lachnospiraceae</taxon>
        <taxon>Eisenbergiella</taxon>
    </lineage>
</organism>
<dbReference type="Pfam" id="PF00990">
    <property type="entry name" value="GGDEF"/>
    <property type="match status" value="1"/>
</dbReference>
<reference evidence="4" key="2">
    <citation type="submission" date="2021-04" db="EMBL/GenBank/DDBJ databases">
        <authorList>
            <person name="Gilroy R."/>
        </authorList>
    </citation>
    <scope>NUCLEOTIDE SEQUENCE</scope>
    <source>
        <strain evidence="4">USAMLcec2-132</strain>
    </source>
</reference>
<dbReference type="Gene3D" id="3.30.70.270">
    <property type="match status" value="1"/>
</dbReference>
<dbReference type="InterPro" id="IPR000160">
    <property type="entry name" value="GGDEF_dom"/>
</dbReference>
<dbReference type="FunFam" id="3.30.70.270:FF:000001">
    <property type="entry name" value="Diguanylate cyclase domain protein"/>
    <property type="match status" value="1"/>
</dbReference>
<evidence type="ECO:0000256" key="1">
    <source>
        <dbReference type="SAM" id="Coils"/>
    </source>
</evidence>
<feature type="transmembrane region" description="Helical" evidence="2">
    <location>
        <begin position="6"/>
        <end position="26"/>
    </location>
</feature>
<feature type="transmembrane region" description="Helical" evidence="2">
    <location>
        <begin position="294"/>
        <end position="316"/>
    </location>
</feature>
<sequence>MTLRKSVILSLLAGTGLLTFIMAWVFNRFIYSSNAAAELKYLESSMEQIIHSVELNEKREADMYEMFEADYLNRANIAANLYSRGKSDGIDWNDMLNILEVEEVNIVDEYGTIVESSNPDSIGINFYEKEQFAEFLPLIEGRIGQESHIQMERLSDERGDRKIYVGVRRLDAPKGMIQLEVSSEALEQYESLVSLKNLLKSIPTERYRFLFALEQKTKKLLALSENNDLQTEYSLELILDMEEGEERTGTYIYDTTGKKWLAVLVCRKGIIYGYASDMAGLQGRVRESFIRGMASVLILSVFVLFFVYWLLGYTVLSDLETITQKMTRFINGAETVYFREGKNREIKELSQDLNKLVSVIETKQKRLCTLANMFDEGVAAYEYYADLNQIFCSDNLISLVGLSEEEVHQKIRSDYEKAKMKREVWEDGLYEEDRYQAQSGRTLMVHRTCFQNASYGFVQDITKDMKAIHKLHTKLSEEISRNITDSLTGLYNRKKLEEEVRQIFQEEKPQGMLILIDLDNFKRINDEAGHMEGDNVLKKFGRILNRQFRSTDIKVRLGGDEFVILLRQELSVEVLQKKLNQFLDEVRTELQKYYTDYKLSVSIGVASVSQDVRSYEDLYKNADAAMYVAKRSGKDRFYVNSDIPKKE</sequence>
<dbReference type="CDD" id="cd01949">
    <property type="entry name" value="GGDEF"/>
    <property type="match status" value="1"/>
</dbReference>